<organism evidence="2 3">
    <name type="scientific">Gigaspora margarita</name>
    <dbReference type="NCBI Taxonomy" id="4874"/>
    <lineage>
        <taxon>Eukaryota</taxon>
        <taxon>Fungi</taxon>
        <taxon>Fungi incertae sedis</taxon>
        <taxon>Mucoromycota</taxon>
        <taxon>Glomeromycotina</taxon>
        <taxon>Glomeromycetes</taxon>
        <taxon>Diversisporales</taxon>
        <taxon>Gigasporaceae</taxon>
        <taxon>Gigaspora</taxon>
    </lineage>
</organism>
<evidence type="ECO:0000256" key="1">
    <source>
        <dbReference type="SAM" id="MobiDB-lite"/>
    </source>
</evidence>
<feature type="compositionally biased region" description="Polar residues" evidence="1">
    <location>
        <begin position="1"/>
        <end position="14"/>
    </location>
</feature>
<protein>
    <submittedName>
        <fullName evidence="2">6601_t:CDS:1</fullName>
    </submittedName>
</protein>
<keyword evidence="3" id="KW-1185">Reference proteome</keyword>
<name>A0ABN7VXK4_GIGMA</name>
<feature type="non-terminal residue" evidence="2">
    <location>
        <position position="335"/>
    </location>
</feature>
<evidence type="ECO:0000313" key="3">
    <source>
        <dbReference type="Proteomes" id="UP000789901"/>
    </source>
</evidence>
<dbReference type="EMBL" id="CAJVQB010023811">
    <property type="protein sequence ID" value="CAG8802737.1"/>
    <property type="molecule type" value="Genomic_DNA"/>
</dbReference>
<feature type="non-terminal residue" evidence="2">
    <location>
        <position position="1"/>
    </location>
</feature>
<accession>A0ABN7VXK4</accession>
<sequence>EAKNEQLNPKSSTKQHYEEQTEAHNVDQIWDIIVNSITELEKLQQPILKLAKTKAKLASTMANSILYYPNICNFKNFASEIIIKWISSLNAKLNSAGPEAEILEIQFLQGKALERQINFKPKSIKWKIKGEGPTILELLSPKLNFKAAKTLEKFNIFYTNQFILQNNKTLATWSQLKLIKDATRKGRKPTWFEHLESIVLQDSGIRKIKDDFYTSTDLRSLAIPNLQPLAADKRIKDWKSDKKEDRTNSSQSLWKKQYSAASTYSVVRLILEPILQKHIEAKMQDSYCLGKKHRYRKKAKWKSKSRPIAARSKEMLKKRNKALELERLEGKGAPP</sequence>
<proteinExistence type="predicted"/>
<evidence type="ECO:0000313" key="2">
    <source>
        <dbReference type="EMBL" id="CAG8802737.1"/>
    </source>
</evidence>
<reference evidence="2 3" key="1">
    <citation type="submission" date="2021-06" db="EMBL/GenBank/DDBJ databases">
        <authorList>
            <person name="Kallberg Y."/>
            <person name="Tangrot J."/>
            <person name="Rosling A."/>
        </authorList>
    </citation>
    <scope>NUCLEOTIDE SEQUENCE [LARGE SCALE GENOMIC DNA]</scope>
    <source>
        <strain evidence="2 3">120-4 pot B 10/14</strain>
    </source>
</reference>
<gene>
    <name evidence="2" type="ORF">GMARGA_LOCUS23479</name>
</gene>
<comment type="caution">
    <text evidence="2">The sequence shown here is derived from an EMBL/GenBank/DDBJ whole genome shotgun (WGS) entry which is preliminary data.</text>
</comment>
<feature type="region of interest" description="Disordered" evidence="1">
    <location>
        <begin position="1"/>
        <end position="20"/>
    </location>
</feature>
<dbReference type="Proteomes" id="UP000789901">
    <property type="component" value="Unassembled WGS sequence"/>
</dbReference>